<dbReference type="PANTHER" id="PTHR44858:SF1">
    <property type="entry name" value="UDP-N-ACETYLGLUCOSAMINE--PEPTIDE N-ACETYLGLUCOSAMINYLTRANSFERASE SPINDLY-RELATED"/>
    <property type="match status" value="1"/>
</dbReference>
<dbReference type="PANTHER" id="PTHR44858">
    <property type="entry name" value="TETRATRICOPEPTIDE REPEAT PROTEIN 6"/>
    <property type="match status" value="1"/>
</dbReference>
<gene>
    <name evidence="5" type="ORF">AM493_14555</name>
</gene>
<keyword evidence="2 3" id="KW-0802">TPR repeat</keyword>
<evidence type="ECO:0000256" key="1">
    <source>
        <dbReference type="ARBA" id="ARBA00022737"/>
    </source>
</evidence>
<feature type="repeat" description="TPR" evidence="3">
    <location>
        <begin position="212"/>
        <end position="245"/>
    </location>
</feature>
<dbReference type="InterPro" id="IPR019734">
    <property type="entry name" value="TPR_rpt"/>
</dbReference>
<keyword evidence="6" id="KW-1185">Reference proteome</keyword>
<evidence type="ECO:0000256" key="3">
    <source>
        <dbReference type="PROSITE-ProRule" id="PRU00339"/>
    </source>
</evidence>
<dbReference type="Proteomes" id="UP000037755">
    <property type="component" value="Unassembled WGS sequence"/>
</dbReference>
<dbReference type="SUPFAM" id="SSF48452">
    <property type="entry name" value="TPR-like"/>
    <property type="match status" value="1"/>
</dbReference>
<dbReference type="PATRIC" id="fig|1202724.3.peg.3022"/>
<evidence type="ECO:0000313" key="6">
    <source>
        <dbReference type="Proteomes" id="UP000037755"/>
    </source>
</evidence>
<evidence type="ECO:0000313" key="5">
    <source>
        <dbReference type="EMBL" id="KOS07123.1"/>
    </source>
</evidence>
<dbReference type="InterPro" id="IPR050498">
    <property type="entry name" value="Ycf3"/>
</dbReference>
<dbReference type="Gene3D" id="1.25.40.10">
    <property type="entry name" value="Tetratricopeptide repeat domain"/>
    <property type="match status" value="1"/>
</dbReference>
<dbReference type="STRING" id="1202724.AM493_14555"/>
<dbReference type="InterPro" id="IPR013105">
    <property type="entry name" value="TPR_2"/>
</dbReference>
<accession>A0A0M8MAN6</accession>
<feature type="repeat" description="TPR" evidence="3">
    <location>
        <begin position="144"/>
        <end position="177"/>
    </location>
</feature>
<organism evidence="5 6">
    <name type="scientific">Flavobacterium akiainvivens</name>
    <dbReference type="NCBI Taxonomy" id="1202724"/>
    <lineage>
        <taxon>Bacteria</taxon>
        <taxon>Pseudomonadati</taxon>
        <taxon>Bacteroidota</taxon>
        <taxon>Flavobacteriia</taxon>
        <taxon>Flavobacteriales</taxon>
        <taxon>Flavobacteriaceae</taxon>
        <taxon>Flavobacterium</taxon>
    </lineage>
</organism>
<feature type="repeat" description="TPR" evidence="3">
    <location>
        <begin position="178"/>
        <end position="211"/>
    </location>
</feature>
<dbReference type="PROSITE" id="PS50293">
    <property type="entry name" value="TPR_REGION"/>
    <property type="match status" value="1"/>
</dbReference>
<feature type="signal peptide" evidence="4">
    <location>
        <begin position="1"/>
        <end position="22"/>
    </location>
</feature>
<dbReference type="RefSeq" id="WP_054408762.1">
    <property type="nucleotide sequence ID" value="NZ_FOYA01000022.1"/>
</dbReference>
<name>A0A0M8MAN6_9FLAO</name>
<dbReference type="Pfam" id="PF07719">
    <property type="entry name" value="TPR_2"/>
    <property type="match status" value="1"/>
</dbReference>
<dbReference type="PROSITE" id="PS50005">
    <property type="entry name" value="TPR"/>
    <property type="match status" value="3"/>
</dbReference>
<sequence length="319" mass="36313">MKNFLQNTVCALALLVTCTAIAQDAKEDEKAHKKKIEKIAGEACICTYEISTNAVKDSIVAKINSCITASIVSSQMGAIDEMAKVALEAKGDTVVGENTSIKIYIDQDFDEIQAYMSTNCEQVRSLLNSNDVKGKYSMSKDKKALEYYYEGNDYMTAEKYDLAIVSFNKAVKRDKKFAFAWDNLGICYRRRGNYQEAVKCYEKSLEIDPDGSMPLQNLPVAYEYLKQYDKAIECFEKIIQRDAKNPEGYFGAGRMWYASGDFEKATDNMFKAYRLYQEVQSPYLNDALQNLRFYYQEMEKAGKLDVFKKVAENNGINMD</sequence>
<keyword evidence="1" id="KW-0677">Repeat</keyword>
<dbReference type="InterPro" id="IPR011990">
    <property type="entry name" value="TPR-like_helical_dom_sf"/>
</dbReference>
<evidence type="ECO:0000256" key="4">
    <source>
        <dbReference type="SAM" id="SignalP"/>
    </source>
</evidence>
<evidence type="ECO:0000256" key="2">
    <source>
        <dbReference type="ARBA" id="ARBA00022803"/>
    </source>
</evidence>
<dbReference type="OrthoDB" id="9811837at2"/>
<dbReference type="EMBL" id="LIYD01000005">
    <property type="protein sequence ID" value="KOS07123.1"/>
    <property type="molecule type" value="Genomic_DNA"/>
</dbReference>
<feature type="chain" id="PRO_5005818480" evidence="4">
    <location>
        <begin position="23"/>
        <end position="319"/>
    </location>
</feature>
<protein>
    <submittedName>
        <fullName evidence="5">Uncharacterized protein</fullName>
    </submittedName>
</protein>
<dbReference type="SMART" id="SM00028">
    <property type="entry name" value="TPR"/>
    <property type="match status" value="4"/>
</dbReference>
<comment type="caution">
    <text evidence="5">The sequence shown here is derived from an EMBL/GenBank/DDBJ whole genome shotgun (WGS) entry which is preliminary data.</text>
</comment>
<proteinExistence type="predicted"/>
<dbReference type="Pfam" id="PF13181">
    <property type="entry name" value="TPR_8"/>
    <property type="match status" value="1"/>
</dbReference>
<reference evidence="5 6" key="1">
    <citation type="submission" date="2015-08" db="EMBL/GenBank/DDBJ databases">
        <title>Whole genome sequence of Flavobacterium akiainvivens IK-1T, from decaying Wikstroemia oahuensis, an endemic Hawaiian shrub.</title>
        <authorList>
            <person name="Wan X."/>
            <person name="Hou S."/>
            <person name="Saito J."/>
            <person name="Donachie S."/>
        </authorList>
    </citation>
    <scope>NUCLEOTIDE SEQUENCE [LARGE SCALE GENOMIC DNA]</scope>
    <source>
        <strain evidence="5 6">IK-1</strain>
    </source>
</reference>
<dbReference type="AlphaFoldDB" id="A0A0M8MAN6"/>
<keyword evidence="4" id="KW-0732">Signal</keyword>